<evidence type="ECO:0000256" key="11">
    <source>
        <dbReference type="SAM" id="SignalP"/>
    </source>
</evidence>
<evidence type="ECO:0000313" key="12">
    <source>
        <dbReference type="EMBL" id="KAG5671204.1"/>
    </source>
</evidence>
<dbReference type="EMBL" id="JADBJN010000003">
    <property type="protein sequence ID" value="KAG5671204.1"/>
    <property type="molecule type" value="Genomic_DNA"/>
</dbReference>
<evidence type="ECO:0000256" key="2">
    <source>
        <dbReference type="ARBA" id="ARBA00022448"/>
    </source>
</evidence>
<protein>
    <submittedName>
        <fullName evidence="12">Uncharacterized protein</fullName>
    </submittedName>
</protein>
<reference evidence="12" key="1">
    <citation type="submission" date="2021-03" db="EMBL/GenBank/DDBJ databases">
        <title>Chromosome level genome of the anhydrobiotic midge Polypedilum vanderplanki.</title>
        <authorList>
            <person name="Yoshida Y."/>
            <person name="Kikawada T."/>
            <person name="Gusev O."/>
        </authorList>
    </citation>
    <scope>NUCLEOTIDE SEQUENCE</scope>
    <source>
        <strain evidence="12">NIAS01</strain>
        <tissue evidence="12">Whole body or cell culture</tissue>
    </source>
</reference>
<gene>
    <name evidence="12" type="ORF">PVAND_001413</name>
</gene>
<feature type="signal peptide" evidence="11">
    <location>
        <begin position="1"/>
        <end position="20"/>
    </location>
</feature>
<dbReference type="Gene3D" id="3.80.10.10">
    <property type="entry name" value="Ribonuclease Inhibitor"/>
    <property type="match status" value="1"/>
</dbReference>
<dbReference type="PANTHER" id="PTHR46473">
    <property type="entry name" value="GH08155P"/>
    <property type="match status" value="1"/>
</dbReference>
<accession>A0A9J6BMW5</accession>
<dbReference type="GO" id="GO:0005886">
    <property type="term" value="C:plasma membrane"/>
    <property type="evidence" value="ECO:0007669"/>
    <property type="project" value="UniProtKB-SubCell"/>
</dbReference>
<name>A0A9J6BMW5_POLVA</name>
<dbReference type="SUPFAM" id="SSF52058">
    <property type="entry name" value="L domain-like"/>
    <property type="match status" value="1"/>
</dbReference>
<dbReference type="OrthoDB" id="4691307at2759"/>
<evidence type="ECO:0000313" key="13">
    <source>
        <dbReference type="Proteomes" id="UP001107558"/>
    </source>
</evidence>
<dbReference type="InterPro" id="IPR032675">
    <property type="entry name" value="LRR_dom_sf"/>
</dbReference>
<dbReference type="Proteomes" id="UP001107558">
    <property type="component" value="Chromosome 3"/>
</dbReference>
<evidence type="ECO:0000256" key="1">
    <source>
        <dbReference type="ARBA" id="ARBA00004162"/>
    </source>
</evidence>
<dbReference type="Pfam" id="PF13855">
    <property type="entry name" value="LRR_8"/>
    <property type="match status" value="1"/>
</dbReference>
<feature type="chain" id="PRO_5039894591" evidence="11">
    <location>
        <begin position="21"/>
        <end position="261"/>
    </location>
</feature>
<dbReference type="PANTHER" id="PTHR46473:SF10">
    <property type="entry name" value="LD45603P-RELATED"/>
    <property type="match status" value="1"/>
</dbReference>
<sequence length="261" mass="30603">MKYSFLNFFYSLSILKFSLAKSVTIECTYYFIDFYNDYSCDVTNVEDLNGHHVIIEKNEGEHHEGRINDDVRSLWIEAAKLKYFPSNINNVFKNLTKIFIYRSNMFEITSEDLKVFPTLKYLELNENLIQFIREDTFKHNPKLEKIKLTFNHISHIDPKTFSELDNLIELRLDGNICKFENANNRDEVLKIVKKIEQGYCLSDIFTTSSNLLIAIDEDNDQQIYQDQSEKMAKNSNEKIALNFLLLALSVAILLNNCKTLF</sequence>
<keyword evidence="10" id="KW-0407">Ion channel</keyword>
<evidence type="ECO:0000256" key="7">
    <source>
        <dbReference type="ARBA" id="ARBA00023065"/>
    </source>
</evidence>
<comment type="caution">
    <text evidence="12">The sequence shown here is derived from an EMBL/GenBank/DDBJ whole genome shotgun (WGS) entry which is preliminary data.</text>
</comment>
<keyword evidence="3" id="KW-1003">Cell membrane</keyword>
<keyword evidence="13" id="KW-1185">Reference proteome</keyword>
<dbReference type="AlphaFoldDB" id="A0A9J6BMW5"/>
<keyword evidence="5 11" id="KW-0732">Signal</keyword>
<proteinExistence type="predicted"/>
<evidence type="ECO:0000256" key="9">
    <source>
        <dbReference type="ARBA" id="ARBA00023157"/>
    </source>
</evidence>
<evidence type="ECO:0000256" key="10">
    <source>
        <dbReference type="ARBA" id="ARBA00023303"/>
    </source>
</evidence>
<comment type="subcellular location">
    <subcellularLocation>
        <location evidence="1">Cell membrane</location>
        <topology evidence="1">Single-pass membrane protein</topology>
    </subcellularLocation>
</comment>
<organism evidence="12 13">
    <name type="scientific">Polypedilum vanderplanki</name>
    <name type="common">Sleeping chironomid midge</name>
    <dbReference type="NCBI Taxonomy" id="319348"/>
    <lineage>
        <taxon>Eukaryota</taxon>
        <taxon>Metazoa</taxon>
        <taxon>Ecdysozoa</taxon>
        <taxon>Arthropoda</taxon>
        <taxon>Hexapoda</taxon>
        <taxon>Insecta</taxon>
        <taxon>Pterygota</taxon>
        <taxon>Neoptera</taxon>
        <taxon>Endopterygota</taxon>
        <taxon>Diptera</taxon>
        <taxon>Nematocera</taxon>
        <taxon>Chironomoidea</taxon>
        <taxon>Chironomidae</taxon>
        <taxon>Chironominae</taxon>
        <taxon>Polypedilum</taxon>
        <taxon>Polypedilum</taxon>
    </lineage>
</organism>
<dbReference type="GO" id="GO:0034220">
    <property type="term" value="P:monoatomic ion transmembrane transport"/>
    <property type="evidence" value="ECO:0007669"/>
    <property type="project" value="UniProtKB-KW"/>
</dbReference>
<keyword evidence="7" id="KW-0406">Ion transport</keyword>
<evidence type="ECO:0000256" key="8">
    <source>
        <dbReference type="ARBA" id="ARBA00023136"/>
    </source>
</evidence>
<evidence type="ECO:0000256" key="6">
    <source>
        <dbReference type="ARBA" id="ARBA00022989"/>
    </source>
</evidence>
<keyword evidence="6" id="KW-1133">Transmembrane helix</keyword>
<evidence type="ECO:0000256" key="4">
    <source>
        <dbReference type="ARBA" id="ARBA00022692"/>
    </source>
</evidence>
<keyword evidence="8" id="KW-0472">Membrane</keyword>
<evidence type="ECO:0000256" key="5">
    <source>
        <dbReference type="ARBA" id="ARBA00022729"/>
    </source>
</evidence>
<dbReference type="InterPro" id="IPR051432">
    <property type="entry name" value="KCNMA1_auxiliary"/>
</dbReference>
<evidence type="ECO:0000256" key="3">
    <source>
        <dbReference type="ARBA" id="ARBA00022475"/>
    </source>
</evidence>
<keyword evidence="9" id="KW-1015">Disulfide bond</keyword>
<dbReference type="InterPro" id="IPR001611">
    <property type="entry name" value="Leu-rich_rpt"/>
</dbReference>
<keyword evidence="4" id="KW-0812">Transmembrane</keyword>
<keyword evidence="2" id="KW-0813">Transport</keyword>